<dbReference type="EMBL" id="CAMXCT020000265">
    <property type="protein sequence ID" value="CAL1129744.1"/>
    <property type="molecule type" value="Genomic_DNA"/>
</dbReference>
<dbReference type="EMBL" id="CAMXCT010000265">
    <property type="protein sequence ID" value="CAI3976369.1"/>
    <property type="molecule type" value="Genomic_DNA"/>
</dbReference>
<reference evidence="2" key="2">
    <citation type="submission" date="2024-04" db="EMBL/GenBank/DDBJ databases">
        <authorList>
            <person name="Chen Y."/>
            <person name="Shah S."/>
            <person name="Dougan E. K."/>
            <person name="Thang M."/>
            <person name="Chan C."/>
        </authorList>
    </citation>
    <scope>NUCLEOTIDE SEQUENCE [LARGE SCALE GENOMIC DNA]</scope>
</reference>
<gene>
    <name evidence="1" type="ORF">C1SCF055_LOCUS4593</name>
</gene>
<dbReference type="Proteomes" id="UP001152797">
    <property type="component" value="Unassembled WGS sequence"/>
</dbReference>
<accession>A0A9P1FGP5</accession>
<organism evidence="1">
    <name type="scientific">Cladocopium goreaui</name>
    <dbReference type="NCBI Taxonomy" id="2562237"/>
    <lineage>
        <taxon>Eukaryota</taxon>
        <taxon>Sar</taxon>
        <taxon>Alveolata</taxon>
        <taxon>Dinophyceae</taxon>
        <taxon>Suessiales</taxon>
        <taxon>Symbiodiniaceae</taxon>
        <taxon>Cladocopium</taxon>
    </lineage>
</organism>
<dbReference type="OrthoDB" id="439378at2759"/>
<name>A0A9P1FGP5_9DINO</name>
<proteinExistence type="predicted"/>
<reference evidence="1" key="1">
    <citation type="submission" date="2022-10" db="EMBL/GenBank/DDBJ databases">
        <authorList>
            <person name="Chen Y."/>
            <person name="Dougan E. K."/>
            <person name="Chan C."/>
            <person name="Rhodes N."/>
            <person name="Thang M."/>
        </authorList>
    </citation>
    <scope>NUCLEOTIDE SEQUENCE</scope>
</reference>
<sequence>MASRLSRTGHENRFVNSLSDYGLAAEIPLSFVDVGLKETHPILSIKDTIQCLDDAGKLDILFQGNGTRKRKSTEDVPGCNMIGNSIVTRILWSVMLARVYGGKRKNKPLLKMISHLSMELSEAFHQGIQLKQHHLGRIYLVPISMKGDWPALAKIGSLTRHFGRLVTSGKSVGKGICHLCQADRPGFENWHNLTYDNMVKMHDNAPFPWTEEPSLVAAIPLNDCDKAAFFRFDIFHALHKGFMGDIAANATVCLYDQAVFGDLSFENFCEVCFAEFKTFCAKESKTLHMSGLSRTLLGFGTSSDYPTAKLC</sequence>
<evidence type="ECO:0000313" key="2">
    <source>
        <dbReference type="EMBL" id="CAL1129744.1"/>
    </source>
</evidence>
<evidence type="ECO:0000313" key="3">
    <source>
        <dbReference type="Proteomes" id="UP001152797"/>
    </source>
</evidence>
<dbReference type="EMBL" id="CAMXCT030000265">
    <property type="protein sequence ID" value="CAL4763681.1"/>
    <property type="molecule type" value="Genomic_DNA"/>
</dbReference>
<comment type="caution">
    <text evidence="1">The sequence shown here is derived from an EMBL/GenBank/DDBJ whole genome shotgun (WGS) entry which is preliminary data.</text>
</comment>
<protein>
    <submittedName>
        <fullName evidence="1">Uncharacterized protein</fullName>
    </submittedName>
</protein>
<dbReference type="AlphaFoldDB" id="A0A9P1FGP5"/>
<keyword evidence="3" id="KW-1185">Reference proteome</keyword>
<evidence type="ECO:0000313" key="1">
    <source>
        <dbReference type="EMBL" id="CAI3976369.1"/>
    </source>
</evidence>